<organism evidence="1">
    <name type="scientific">marine sediment metagenome</name>
    <dbReference type="NCBI Taxonomy" id="412755"/>
    <lineage>
        <taxon>unclassified sequences</taxon>
        <taxon>metagenomes</taxon>
        <taxon>ecological metagenomes</taxon>
    </lineage>
</organism>
<dbReference type="EMBL" id="BART01006787">
    <property type="protein sequence ID" value="GAG69757.1"/>
    <property type="molecule type" value="Genomic_DNA"/>
</dbReference>
<evidence type="ECO:0000313" key="1">
    <source>
        <dbReference type="EMBL" id="GAG69757.1"/>
    </source>
</evidence>
<proteinExistence type="predicted"/>
<sequence>MEQIYLAINYGAYEGWRFTPYDIAAEALQAVKDGDTSGNEWKILKELDVEVIEKDV</sequence>
<protein>
    <submittedName>
        <fullName evidence="1">Uncharacterized protein</fullName>
    </submittedName>
</protein>
<name>X1AJE9_9ZZZZ</name>
<gene>
    <name evidence="1" type="ORF">S01H4_15485</name>
</gene>
<reference evidence="1" key="1">
    <citation type="journal article" date="2014" name="Front. Microbiol.">
        <title>High frequency of phylogenetically diverse reductive dehalogenase-homologous genes in deep subseafloor sedimentary metagenomes.</title>
        <authorList>
            <person name="Kawai M."/>
            <person name="Futagami T."/>
            <person name="Toyoda A."/>
            <person name="Takaki Y."/>
            <person name="Nishi S."/>
            <person name="Hori S."/>
            <person name="Arai W."/>
            <person name="Tsubouchi T."/>
            <person name="Morono Y."/>
            <person name="Uchiyama I."/>
            <person name="Ito T."/>
            <person name="Fujiyama A."/>
            <person name="Inagaki F."/>
            <person name="Takami H."/>
        </authorList>
    </citation>
    <scope>NUCLEOTIDE SEQUENCE</scope>
    <source>
        <strain evidence="1">Expedition CK06-06</strain>
    </source>
</reference>
<comment type="caution">
    <text evidence="1">The sequence shown here is derived from an EMBL/GenBank/DDBJ whole genome shotgun (WGS) entry which is preliminary data.</text>
</comment>
<accession>X1AJE9</accession>
<dbReference type="AlphaFoldDB" id="X1AJE9"/>